<evidence type="ECO:0000313" key="2">
    <source>
        <dbReference type="Proteomes" id="UP000887013"/>
    </source>
</evidence>
<organism evidence="1 2">
    <name type="scientific">Nephila pilipes</name>
    <name type="common">Giant wood spider</name>
    <name type="synonym">Nephila maculata</name>
    <dbReference type="NCBI Taxonomy" id="299642"/>
    <lineage>
        <taxon>Eukaryota</taxon>
        <taxon>Metazoa</taxon>
        <taxon>Ecdysozoa</taxon>
        <taxon>Arthropoda</taxon>
        <taxon>Chelicerata</taxon>
        <taxon>Arachnida</taxon>
        <taxon>Araneae</taxon>
        <taxon>Araneomorphae</taxon>
        <taxon>Entelegynae</taxon>
        <taxon>Araneoidea</taxon>
        <taxon>Nephilidae</taxon>
        <taxon>Nephila</taxon>
    </lineage>
</organism>
<accession>A0A8X6U322</accession>
<proteinExistence type="predicted"/>
<gene>
    <name evidence="1" type="ORF">NPIL_477461</name>
</gene>
<reference evidence="1" key="1">
    <citation type="submission" date="2020-08" db="EMBL/GenBank/DDBJ databases">
        <title>Multicomponent nature underlies the extraordinary mechanical properties of spider dragline silk.</title>
        <authorList>
            <person name="Kono N."/>
            <person name="Nakamura H."/>
            <person name="Mori M."/>
            <person name="Yoshida Y."/>
            <person name="Ohtoshi R."/>
            <person name="Malay A.D."/>
            <person name="Moran D.A.P."/>
            <person name="Tomita M."/>
            <person name="Numata K."/>
            <person name="Arakawa K."/>
        </authorList>
    </citation>
    <scope>NUCLEOTIDE SEQUENCE</scope>
</reference>
<comment type="caution">
    <text evidence="1">The sequence shown here is derived from an EMBL/GenBank/DDBJ whole genome shotgun (WGS) entry which is preliminary data.</text>
</comment>
<evidence type="ECO:0000313" key="1">
    <source>
        <dbReference type="EMBL" id="GFT85361.1"/>
    </source>
</evidence>
<name>A0A8X6U322_NEPPI</name>
<dbReference type="AlphaFoldDB" id="A0A8X6U322"/>
<dbReference type="Proteomes" id="UP000887013">
    <property type="component" value="Unassembled WGS sequence"/>
</dbReference>
<sequence>MSASRPHDHSGMEQIMFFSNQFWNLFLHFDHAESSLNVHRKAVSCLSQKRKENVSIKIFSFDIFRLAQHERALTGDAPRVDHYPHKFLKVEGTKPSEYFLFRVIPLRLNGVSHQKPVNACVLSYTSE</sequence>
<protein>
    <submittedName>
        <fullName evidence="1">Uncharacterized protein</fullName>
    </submittedName>
</protein>
<dbReference type="EMBL" id="BMAW01023919">
    <property type="protein sequence ID" value="GFT85361.1"/>
    <property type="molecule type" value="Genomic_DNA"/>
</dbReference>
<keyword evidence="2" id="KW-1185">Reference proteome</keyword>